<dbReference type="AlphaFoldDB" id="A0AAU9WI77"/>
<feature type="compositionally biased region" description="Polar residues" evidence="1">
    <location>
        <begin position="527"/>
        <end position="536"/>
    </location>
</feature>
<reference evidence="2 3" key="1">
    <citation type="submission" date="2022-05" db="EMBL/GenBank/DDBJ databases">
        <authorList>
            <consortium name="Genoscope - CEA"/>
            <person name="William W."/>
        </authorList>
    </citation>
    <scope>NUCLEOTIDE SEQUENCE [LARGE SCALE GENOMIC DNA]</scope>
</reference>
<comment type="caution">
    <text evidence="2">The sequence shown here is derived from an EMBL/GenBank/DDBJ whole genome shotgun (WGS) entry which is preliminary data.</text>
</comment>
<feature type="region of interest" description="Disordered" evidence="1">
    <location>
        <begin position="74"/>
        <end position="95"/>
    </location>
</feature>
<protein>
    <submittedName>
        <fullName evidence="2">Uncharacterized protein</fullName>
    </submittedName>
</protein>
<feature type="region of interest" description="Disordered" evidence="1">
    <location>
        <begin position="697"/>
        <end position="753"/>
    </location>
</feature>
<feature type="compositionally biased region" description="Gly residues" evidence="1">
    <location>
        <begin position="486"/>
        <end position="496"/>
    </location>
</feature>
<evidence type="ECO:0000313" key="2">
    <source>
        <dbReference type="EMBL" id="CAH3113250.1"/>
    </source>
</evidence>
<feature type="compositionally biased region" description="Polar residues" evidence="1">
    <location>
        <begin position="568"/>
        <end position="579"/>
    </location>
</feature>
<name>A0AAU9WI77_9CNID</name>
<evidence type="ECO:0000256" key="1">
    <source>
        <dbReference type="SAM" id="MobiDB-lite"/>
    </source>
</evidence>
<feature type="compositionally biased region" description="Basic and acidic residues" evidence="1">
    <location>
        <begin position="515"/>
        <end position="526"/>
    </location>
</feature>
<feature type="compositionally biased region" description="Basic and acidic residues" evidence="1">
    <location>
        <begin position="621"/>
        <end position="630"/>
    </location>
</feature>
<feature type="region of interest" description="Disordered" evidence="1">
    <location>
        <begin position="475"/>
        <end position="593"/>
    </location>
</feature>
<accession>A0AAU9WI77</accession>
<organism evidence="2 3">
    <name type="scientific">Pocillopora meandrina</name>
    <dbReference type="NCBI Taxonomy" id="46732"/>
    <lineage>
        <taxon>Eukaryota</taxon>
        <taxon>Metazoa</taxon>
        <taxon>Cnidaria</taxon>
        <taxon>Anthozoa</taxon>
        <taxon>Hexacorallia</taxon>
        <taxon>Scleractinia</taxon>
        <taxon>Astrocoeniina</taxon>
        <taxon>Pocilloporidae</taxon>
        <taxon>Pocillopora</taxon>
    </lineage>
</organism>
<dbReference type="Proteomes" id="UP001159428">
    <property type="component" value="Unassembled WGS sequence"/>
</dbReference>
<feature type="region of interest" description="Disordered" evidence="1">
    <location>
        <begin position="419"/>
        <end position="439"/>
    </location>
</feature>
<dbReference type="EMBL" id="CALNXJ010000013">
    <property type="protein sequence ID" value="CAH3113250.1"/>
    <property type="molecule type" value="Genomic_DNA"/>
</dbReference>
<gene>
    <name evidence="2" type="ORF">PMEA_00004869</name>
</gene>
<evidence type="ECO:0000313" key="3">
    <source>
        <dbReference type="Proteomes" id="UP001159428"/>
    </source>
</evidence>
<proteinExistence type="predicted"/>
<sequence length="949" mass="106038">MITSLPRLRDHKANVGDIVPRLAADRRKKISQVGKVFPKTLVQEQIDEKLDFHCVSLEKDKNILFPTVGVESGSKSPGIAGKVPTPSVETGDGPEVTLPELPSVLGGRRVSSSPGPDNTEPLDLLIKGEAHKKSQTEITADTVEPVSDMAVEEVIISKLEPIIDSLFEDDELFAQEFEEDGLNRVLFIKKIGIYVEIKTKDYIPGVFCTPLFHCPRCKDHWAEFGSVPANCQLPQQPTRGPAIHLASNIKRRFNDWRRKTKRRLGDIKEGYIVSGSGTVLNQINGQDTNTTLGEDRKSLDYLLSSEEALEELSLGVIDSGTKIEAFRVLRVDEQTLDEDYVKKVADALGFSQEQYDDFARVNLNKVRMDYDVESDGKTSFKSRLDLSMLDNILIKDLPEIIKEKLLSILRLQKQRMRRKKKKQIATSMNGPDSVEGNYAQSENTSESFYIQGFDDEDTEHDSNLIENGIRASVKMNRIRRENSGKQGRGQRTGEGLGNMSEQETPGRKLSLAGGSHRDTSAREGRSSRVSTALSSHSDGKEFSAPRSPSNVLVYKELQNQRRARKKNTSVNNRSGQPDTPFQRLGKHSMTVPANSPSFFAYDNVDSDEETWEQGKAFRMGSSRDGRRDSLTSHMSEMSRGAHETDSNAYFMSDPPHSVKGTESRSSMLQKYSRAVGSAHARKDASFSNLDDQASWGTNDGSIYNIGDDPSGSRSDRPRRFIRKKEKGDAVKRPGNHYHSRVIDDMPVGQGSPSLSHVTPSFVEANVTYGSKARLSQAHISLCDSPSLCSTITGTQEQRVSSALIKRSLRSASAKEPSQRKQETIELECMSQKQDNYAPQDNQETVIRIESDSTHFVQAQENQTSPKEEPAKKPSAKVFRRTFEEEYKPLVSLEDLNFIHRLPVSSAFTYSFYELPSQHRVHNNSIKQAVGRIGRRKKKGTAQFRSKSAP</sequence>
<keyword evidence="3" id="KW-1185">Reference proteome</keyword>
<feature type="region of interest" description="Disordered" evidence="1">
    <location>
        <begin position="618"/>
        <end position="650"/>
    </location>
</feature>